<feature type="region of interest" description="Disordered" evidence="16">
    <location>
        <begin position="462"/>
        <end position="488"/>
    </location>
</feature>
<proteinExistence type="inferred from homology"/>
<keyword evidence="10 15" id="KW-0732">Signal</keyword>
<dbReference type="FunFam" id="3.40.630.10:FF:000054">
    <property type="entry name" value="Peptide hydrolase"/>
    <property type="match status" value="1"/>
</dbReference>
<evidence type="ECO:0000313" key="20">
    <source>
        <dbReference type="Proteomes" id="UP001219355"/>
    </source>
</evidence>
<evidence type="ECO:0000256" key="13">
    <source>
        <dbReference type="ARBA" id="ARBA00023049"/>
    </source>
</evidence>
<evidence type="ECO:0000256" key="8">
    <source>
        <dbReference type="ARBA" id="ARBA00022670"/>
    </source>
</evidence>
<evidence type="ECO:0000256" key="11">
    <source>
        <dbReference type="ARBA" id="ARBA00022801"/>
    </source>
</evidence>
<evidence type="ECO:0000256" key="12">
    <source>
        <dbReference type="ARBA" id="ARBA00022833"/>
    </source>
</evidence>
<evidence type="ECO:0000256" key="7">
    <source>
        <dbReference type="ARBA" id="ARBA00022525"/>
    </source>
</evidence>
<sequence length="504" mass="54914">MKTAGYLALGAVLASWVSAASLDDPALERGFPDPFKDLVDKDTLQNNIRLKDLEDGLQKLQSFADANGKTRVFGGPGHKATVDYLYGELMRTGYYQVTKQEHQQLWSHSNQSLTVNDKRYSSSAMTFSPSGRVKAGLVLANNVGCNAEDYPSNTEGKIVLIERGVCSFTEKNKNAFKAKAVGAIVYNNVPGRLRGTLDGAANQTVPMVGITQDDGRELAGLAKGNATAELFVETVQEYRTTWNVIAQTKGGDQNNVIMLGSHSDSVDAGPGINDNGSGTIGIFTIAKALVNYRVNNAVRFAWWTAEEFGLLGSEYYVAHLNDAEIRKIRLYLNFDMIGSPNYVNSIYDGDGSAYNMTGPPGSGEIEHLFEKYFDEKGWPHVPSAFTGRSDYAAFIQKNIPSGGLFTGAEVVKTPEQVRLFGGEAGKSYDPNYHQAGDRTDNIHKGAYLLNAKGAAYATAEYARSTRSLPPKANPPPPNRRRDGRKLKGYGGDAYKMCEHKACSY</sequence>
<dbReference type="GO" id="GO:0008235">
    <property type="term" value="F:metalloexopeptidase activity"/>
    <property type="evidence" value="ECO:0007669"/>
    <property type="project" value="InterPro"/>
</dbReference>
<organism evidence="19 20">
    <name type="scientific">Emydomyces testavorans</name>
    <dbReference type="NCBI Taxonomy" id="2070801"/>
    <lineage>
        <taxon>Eukaryota</taxon>
        <taxon>Fungi</taxon>
        <taxon>Dikarya</taxon>
        <taxon>Ascomycota</taxon>
        <taxon>Pezizomycotina</taxon>
        <taxon>Eurotiomycetes</taxon>
        <taxon>Eurotiomycetidae</taxon>
        <taxon>Onygenales</taxon>
        <taxon>Nannizziopsiaceae</taxon>
        <taxon>Emydomyces</taxon>
    </lineage>
</organism>
<comment type="cofactor">
    <cofactor evidence="1">
        <name>Zn(2+)</name>
        <dbReference type="ChEBI" id="CHEBI:29105"/>
    </cofactor>
</comment>
<keyword evidence="7" id="KW-0964">Secreted</keyword>
<dbReference type="Pfam" id="PF02225">
    <property type="entry name" value="PA"/>
    <property type="match status" value="1"/>
</dbReference>
<accession>A0AAF0DJL9</accession>
<comment type="subunit">
    <text evidence="5">Monomer.</text>
</comment>
<dbReference type="CDD" id="cd02130">
    <property type="entry name" value="PA_ScAPY_like"/>
    <property type="match status" value="1"/>
</dbReference>
<keyword evidence="9 15" id="KW-0479">Metal-binding</keyword>
<dbReference type="PANTHER" id="PTHR12147">
    <property type="entry name" value="METALLOPEPTIDASE M28 FAMILY MEMBER"/>
    <property type="match status" value="1"/>
</dbReference>
<dbReference type="InterPro" id="IPR007484">
    <property type="entry name" value="Peptidase_M28"/>
</dbReference>
<dbReference type="GO" id="GO:0006508">
    <property type="term" value="P:proteolysis"/>
    <property type="evidence" value="ECO:0007669"/>
    <property type="project" value="UniProtKB-KW"/>
</dbReference>
<feature type="domain" description="Peptidase M28" evidence="18">
    <location>
        <begin position="243"/>
        <end position="455"/>
    </location>
</feature>
<evidence type="ECO:0000256" key="9">
    <source>
        <dbReference type="ARBA" id="ARBA00022723"/>
    </source>
</evidence>
<dbReference type="SUPFAM" id="SSF52025">
    <property type="entry name" value="PA domain"/>
    <property type="match status" value="1"/>
</dbReference>
<feature type="chain" id="PRO_5041777154" description="Peptide hydrolase" evidence="15">
    <location>
        <begin position="20"/>
        <end position="504"/>
    </location>
</feature>
<evidence type="ECO:0000259" key="18">
    <source>
        <dbReference type="Pfam" id="PF04389"/>
    </source>
</evidence>
<dbReference type="GO" id="GO:0005576">
    <property type="term" value="C:extracellular region"/>
    <property type="evidence" value="ECO:0007669"/>
    <property type="project" value="UniProtKB-SubCell"/>
</dbReference>
<dbReference type="GO" id="GO:0046872">
    <property type="term" value="F:metal ion binding"/>
    <property type="evidence" value="ECO:0007669"/>
    <property type="project" value="UniProtKB-KW"/>
</dbReference>
<evidence type="ECO:0000259" key="17">
    <source>
        <dbReference type="Pfam" id="PF02225"/>
    </source>
</evidence>
<dbReference type="Gene3D" id="3.40.630.10">
    <property type="entry name" value="Zn peptidases"/>
    <property type="match status" value="1"/>
</dbReference>
<dbReference type="Proteomes" id="UP001219355">
    <property type="component" value="Chromosome 3"/>
</dbReference>
<dbReference type="Pfam" id="PF04389">
    <property type="entry name" value="Peptidase_M28"/>
    <property type="match status" value="1"/>
</dbReference>
<keyword evidence="14" id="KW-0325">Glycoprotein</keyword>
<evidence type="ECO:0000256" key="6">
    <source>
        <dbReference type="ARBA" id="ARBA00022438"/>
    </source>
</evidence>
<dbReference type="InterPro" id="IPR041756">
    <property type="entry name" value="M28_SGAP-like"/>
</dbReference>
<keyword evidence="13" id="KW-0482">Metalloprotease</keyword>
<evidence type="ECO:0000256" key="16">
    <source>
        <dbReference type="SAM" id="MobiDB-lite"/>
    </source>
</evidence>
<feature type="signal peptide" evidence="15">
    <location>
        <begin position="1"/>
        <end position="19"/>
    </location>
</feature>
<protein>
    <recommendedName>
        <fullName evidence="15">Peptide hydrolase</fullName>
        <ecNumber evidence="15">3.4.-.-</ecNumber>
    </recommendedName>
</protein>
<evidence type="ECO:0000256" key="15">
    <source>
        <dbReference type="RuleBase" id="RU361240"/>
    </source>
</evidence>
<dbReference type="PANTHER" id="PTHR12147:SF57">
    <property type="entry name" value="PEPTIDE HYDROLASE"/>
    <property type="match status" value="1"/>
</dbReference>
<comment type="subcellular location">
    <subcellularLocation>
        <location evidence="3">Secreted</location>
    </subcellularLocation>
</comment>
<keyword evidence="11 15" id="KW-0378">Hydrolase</keyword>
<dbReference type="InterPro" id="IPR046450">
    <property type="entry name" value="PA_dom_sf"/>
</dbReference>
<dbReference type="Gene3D" id="3.50.30.30">
    <property type="match status" value="1"/>
</dbReference>
<evidence type="ECO:0000256" key="1">
    <source>
        <dbReference type="ARBA" id="ARBA00001947"/>
    </source>
</evidence>
<dbReference type="GO" id="GO:0004177">
    <property type="term" value="F:aminopeptidase activity"/>
    <property type="evidence" value="ECO:0007669"/>
    <property type="project" value="UniProtKB-KW"/>
</dbReference>
<keyword evidence="12 15" id="KW-0862">Zinc</keyword>
<gene>
    <name evidence="19" type="primary">LAP2_1</name>
    <name evidence="19" type="ORF">PRK78_005453</name>
</gene>
<evidence type="ECO:0000256" key="10">
    <source>
        <dbReference type="ARBA" id="ARBA00022729"/>
    </source>
</evidence>
<evidence type="ECO:0000256" key="3">
    <source>
        <dbReference type="ARBA" id="ARBA00004613"/>
    </source>
</evidence>
<dbReference type="InterPro" id="IPR003137">
    <property type="entry name" value="PA_domain"/>
</dbReference>
<dbReference type="EMBL" id="CP120629">
    <property type="protein sequence ID" value="WEW59971.1"/>
    <property type="molecule type" value="Genomic_DNA"/>
</dbReference>
<keyword evidence="6 19" id="KW-0031">Aminopeptidase</keyword>
<evidence type="ECO:0000256" key="4">
    <source>
        <dbReference type="ARBA" id="ARBA00005957"/>
    </source>
</evidence>
<keyword evidence="20" id="KW-1185">Reference proteome</keyword>
<reference evidence="19" key="1">
    <citation type="submission" date="2023-03" db="EMBL/GenBank/DDBJ databases">
        <title>Emydomyces testavorans Genome Sequence.</title>
        <authorList>
            <person name="Hoyer L."/>
        </authorList>
    </citation>
    <scope>NUCLEOTIDE SEQUENCE</scope>
    <source>
        <strain evidence="19">16-2883</strain>
    </source>
</reference>
<dbReference type="CDD" id="cd03876">
    <property type="entry name" value="M28_SGAP_like"/>
    <property type="match status" value="1"/>
</dbReference>
<keyword evidence="8 15" id="KW-0645">Protease</keyword>
<comment type="similarity">
    <text evidence="4">Belongs to the peptidase M28 family. M28A subfamily.</text>
</comment>
<evidence type="ECO:0000256" key="5">
    <source>
        <dbReference type="ARBA" id="ARBA00011245"/>
    </source>
</evidence>
<evidence type="ECO:0000256" key="2">
    <source>
        <dbReference type="ARBA" id="ARBA00003423"/>
    </source>
</evidence>
<dbReference type="SUPFAM" id="SSF53187">
    <property type="entry name" value="Zn-dependent exopeptidases"/>
    <property type="match status" value="1"/>
</dbReference>
<dbReference type="AlphaFoldDB" id="A0AAF0DJL9"/>
<evidence type="ECO:0000313" key="19">
    <source>
        <dbReference type="EMBL" id="WEW59971.1"/>
    </source>
</evidence>
<dbReference type="EC" id="3.4.-.-" evidence="15"/>
<dbReference type="InterPro" id="IPR045175">
    <property type="entry name" value="M28_fam"/>
</dbReference>
<feature type="domain" description="PA" evidence="17">
    <location>
        <begin position="133"/>
        <end position="218"/>
    </location>
</feature>
<comment type="function">
    <text evidence="2">Extracellular aminopeptidase that releases a wide variety of amino acids from natural peptides and contributes to pathogenicity.</text>
</comment>
<name>A0AAF0DJL9_9EURO</name>
<evidence type="ECO:0000256" key="14">
    <source>
        <dbReference type="ARBA" id="ARBA00023180"/>
    </source>
</evidence>